<evidence type="ECO:0000256" key="1">
    <source>
        <dbReference type="SAM" id="MobiDB-lite"/>
    </source>
</evidence>
<dbReference type="Gene3D" id="1.25.10.10">
    <property type="entry name" value="Leucine-rich Repeat Variant"/>
    <property type="match status" value="1"/>
</dbReference>
<dbReference type="PANTHER" id="PTHR13371:SF11">
    <property type="entry name" value="PITH DOMAIN-CONTAINING PROTEIN"/>
    <property type="match status" value="1"/>
</dbReference>
<name>A0AAD8LIV5_BABGI</name>
<evidence type="ECO:0000313" key="4">
    <source>
        <dbReference type="Proteomes" id="UP001230268"/>
    </source>
</evidence>
<reference evidence="3" key="1">
    <citation type="submission" date="2023-08" db="EMBL/GenBank/DDBJ databases">
        <title>Draft sequence of the Babesia gibsoni genome.</title>
        <authorList>
            <person name="Yamagishi J.Y."/>
            <person name="Xuan X.X."/>
        </authorList>
    </citation>
    <scope>NUCLEOTIDE SEQUENCE</scope>
    <source>
        <strain evidence="3">Azabu</strain>
    </source>
</reference>
<dbReference type="SMART" id="SM01349">
    <property type="entry name" value="TOG"/>
    <property type="match status" value="1"/>
</dbReference>
<dbReference type="PANTHER" id="PTHR13371">
    <property type="entry name" value="GLYCINE-, GLUTAMATE-, THIENYLCYCLOHEXYLPIPERIDINE-BINDING PROTEIN"/>
    <property type="match status" value="1"/>
</dbReference>
<dbReference type="GO" id="GO:0005929">
    <property type="term" value="C:cilium"/>
    <property type="evidence" value="ECO:0007669"/>
    <property type="project" value="TreeGrafter"/>
</dbReference>
<dbReference type="InterPro" id="IPR011989">
    <property type="entry name" value="ARM-like"/>
</dbReference>
<dbReference type="SUPFAM" id="SSF48371">
    <property type="entry name" value="ARM repeat"/>
    <property type="match status" value="1"/>
</dbReference>
<organism evidence="3 4">
    <name type="scientific">Babesia gibsoni</name>
    <dbReference type="NCBI Taxonomy" id="33632"/>
    <lineage>
        <taxon>Eukaryota</taxon>
        <taxon>Sar</taxon>
        <taxon>Alveolata</taxon>
        <taxon>Apicomplexa</taxon>
        <taxon>Aconoidasida</taxon>
        <taxon>Piroplasmida</taxon>
        <taxon>Babesiidae</taxon>
        <taxon>Babesia</taxon>
    </lineage>
</organism>
<evidence type="ECO:0000313" key="3">
    <source>
        <dbReference type="EMBL" id="KAK1443024.1"/>
    </source>
</evidence>
<dbReference type="InterPro" id="IPR034085">
    <property type="entry name" value="TOG"/>
</dbReference>
<dbReference type="Proteomes" id="UP001230268">
    <property type="component" value="Unassembled WGS sequence"/>
</dbReference>
<feature type="domain" description="TOG" evidence="2">
    <location>
        <begin position="202"/>
        <end position="462"/>
    </location>
</feature>
<dbReference type="AlphaFoldDB" id="A0AAD8LIV5"/>
<keyword evidence="4" id="KW-1185">Reference proteome</keyword>
<dbReference type="InterPro" id="IPR016024">
    <property type="entry name" value="ARM-type_fold"/>
</dbReference>
<dbReference type="Pfam" id="PF21040">
    <property type="entry name" value="CEP104-like_TOG"/>
    <property type="match status" value="1"/>
</dbReference>
<comment type="caution">
    <text evidence="3">The sequence shown here is derived from an EMBL/GenBank/DDBJ whole genome shotgun (WGS) entry which is preliminary data.</text>
</comment>
<accession>A0AAD8LIV5</accession>
<gene>
    <name evidence="3" type="ORF">BgAZ_305420</name>
</gene>
<evidence type="ECO:0000259" key="2">
    <source>
        <dbReference type="SMART" id="SM01349"/>
    </source>
</evidence>
<dbReference type="EMBL" id="JAVEPI010000003">
    <property type="protein sequence ID" value="KAK1443024.1"/>
    <property type="molecule type" value="Genomic_DNA"/>
</dbReference>
<proteinExistence type="predicted"/>
<feature type="region of interest" description="Disordered" evidence="1">
    <location>
        <begin position="115"/>
        <end position="137"/>
    </location>
</feature>
<protein>
    <recommendedName>
        <fullName evidence="2">TOG domain-containing protein</fullName>
    </recommendedName>
</protein>
<sequence>MVGPQDFDLRESDPVPNLAATDHFFMNGINDGLHAQRHRGDDGHRGHRRYRRSSFTAAERQTYVKWSSRLELLSDMRTELIRESGPEDVLNSLDTCIESVSKHMDSAFFRDSRHDARRAASRVNRETRQSPDSDRLRHYEPSEEFRAPDLEARQRIVAHASQILEEEEKLPGLSSYSMAKMMNVVDELELLEEELEAIPDTMVMEANILEYHFHKQLIHNLFSRKWMNRIKAVDEAANLLESNAIMELNCNSVQQAVTGVGKILTRLFQDHALKVMVKSLELLDAYFDFMDRNGCCALSSSRQHTARHNAVNCGLEFIEALIGRMGDRVSAVVNCAVCALLKVAESNTIPTYEDVANCLLRSLATKHQNTSVRSICNRLRLLSTVLLRSHGYNSHNLTRLSIKPVHFHDSISPLCQHVNGNVRTMAAGALAIGVKTVFKDHPFKMQDAVTDMVEKTPKNESPTYWQRRKQFGR</sequence>
<dbReference type="InterPro" id="IPR052607">
    <property type="entry name" value="CEP104-like"/>
</dbReference>